<feature type="region of interest" description="Disordered" evidence="1">
    <location>
        <begin position="1"/>
        <end position="64"/>
    </location>
</feature>
<reference evidence="3" key="1">
    <citation type="submission" date="2017-06" db="EMBL/GenBank/DDBJ databases">
        <title>Whole genome sequence of Laribacter hongkongensis LHGZ1.</title>
        <authorList>
            <person name="Chen D."/>
            <person name="Wu H."/>
            <person name="Chen J."/>
        </authorList>
    </citation>
    <scope>NUCLEOTIDE SEQUENCE [LARGE SCALE GENOMIC DNA]</scope>
    <source>
        <strain evidence="3">LHGZ1</strain>
    </source>
</reference>
<evidence type="ECO:0000313" key="2">
    <source>
        <dbReference type="EMBL" id="ASJ25366.1"/>
    </source>
</evidence>
<dbReference type="AlphaFoldDB" id="A0A248LLX7"/>
<accession>A0A248LLX7</accession>
<name>A0A248LLX7_9NEIS</name>
<dbReference type="EMBL" id="CP022115">
    <property type="protein sequence ID" value="ASJ25366.1"/>
    <property type="molecule type" value="Genomic_DNA"/>
</dbReference>
<gene>
    <name evidence="2" type="ORF">LHGZ1_2535</name>
</gene>
<organism evidence="2 3">
    <name type="scientific">Laribacter hongkongensis</name>
    <dbReference type="NCBI Taxonomy" id="168471"/>
    <lineage>
        <taxon>Bacteria</taxon>
        <taxon>Pseudomonadati</taxon>
        <taxon>Pseudomonadota</taxon>
        <taxon>Betaproteobacteria</taxon>
        <taxon>Neisseriales</taxon>
        <taxon>Aquaspirillaceae</taxon>
        <taxon>Laribacter</taxon>
    </lineage>
</organism>
<evidence type="ECO:0000313" key="3">
    <source>
        <dbReference type="Proteomes" id="UP000197424"/>
    </source>
</evidence>
<sequence>MFVDHIGDPRTPPVLHSQIAIPSMEPRRTSARSVRTRSASKAAIKAASGDSGDPDPEPRRRLPKSHLARLSIAAVWRFLRPDNPRIQQTVNRIPDHANACASESRIAVCLEHAA</sequence>
<protein>
    <submittedName>
        <fullName evidence="2">Uncharacterized protein</fullName>
    </submittedName>
</protein>
<feature type="compositionally biased region" description="Low complexity" evidence="1">
    <location>
        <begin position="31"/>
        <end position="51"/>
    </location>
</feature>
<dbReference type="Proteomes" id="UP000197424">
    <property type="component" value="Chromosome"/>
</dbReference>
<proteinExistence type="predicted"/>
<evidence type="ECO:0000256" key="1">
    <source>
        <dbReference type="SAM" id="MobiDB-lite"/>
    </source>
</evidence>